<reference evidence="1 2" key="1">
    <citation type="submission" date="2020-07" db="EMBL/GenBank/DDBJ databases">
        <title>Stappia sp., F7233, whole genome shotgun sequencing project.</title>
        <authorList>
            <person name="Jiang S."/>
            <person name="Liu Z.W."/>
            <person name="Du Z.J."/>
        </authorList>
    </citation>
    <scope>NUCLEOTIDE SEQUENCE [LARGE SCALE GENOMIC DNA]</scope>
    <source>
        <strain evidence="1 2">F7233</strain>
    </source>
</reference>
<organism evidence="1 2">
    <name type="scientific">Stappia albiluteola</name>
    <dbReference type="NCBI Taxonomy" id="2758565"/>
    <lineage>
        <taxon>Bacteria</taxon>
        <taxon>Pseudomonadati</taxon>
        <taxon>Pseudomonadota</taxon>
        <taxon>Alphaproteobacteria</taxon>
        <taxon>Hyphomicrobiales</taxon>
        <taxon>Stappiaceae</taxon>
        <taxon>Stappia</taxon>
    </lineage>
</organism>
<proteinExistence type="predicted"/>
<dbReference type="EMBL" id="JACFXV010000033">
    <property type="protein sequence ID" value="MBA5775997.1"/>
    <property type="molecule type" value="Genomic_DNA"/>
</dbReference>
<gene>
    <name evidence="1" type="ORF">H2509_02530</name>
</gene>
<evidence type="ECO:0000313" key="1">
    <source>
        <dbReference type="EMBL" id="MBA5775997.1"/>
    </source>
</evidence>
<sequence>MKLHIKMPRPIVGWPLVPAIALEKQAPGFIVKLLEASSFRRQTVFAVLARVDVTHVAASAFLHEVGANSGDGSDDLAEPFVTFANTLCIRKCRDLVRAAYGPFNDGLMGALGRIGSEPLDTPEDYLDLATFFANEEHRGKARTLRHVRSVSTATVAVLKNLDPLWTCNSHIVDICAQKGTTNELNEALNFIRVHCTAATDDALRQSVRRIGPDGANEEFFQEWFRRADRFPPGPELKNDKFRPLASAEAMIDAGRRFRNCLATKICDVLLGRYFYLEWLDARGAIVELRPLSDGRSWLREEIYGHNNSPLPRQFRNDVRRDIRDAGIFELINVREDFSKDALTRTFGLETPLDWLI</sequence>
<comment type="caution">
    <text evidence="1">The sequence shown here is derived from an EMBL/GenBank/DDBJ whole genome shotgun (WGS) entry which is preliminary data.</text>
</comment>
<name>A0A839AAR5_9HYPH</name>
<dbReference type="RefSeq" id="WP_182161987.1">
    <property type="nucleotide sequence ID" value="NZ_JACFXV010000033.1"/>
</dbReference>
<accession>A0A839AAR5</accession>
<evidence type="ECO:0000313" key="2">
    <source>
        <dbReference type="Proteomes" id="UP000541109"/>
    </source>
</evidence>
<dbReference type="Proteomes" id="UP000541109">
    <property type="component" value="Unassembled WGS sequence"/>
</dbReference>
<keyword evidence="2" id="KW-1185">Reference proteome</keyword>
<protein>
    <submittedName>
        <fullName evidence="1">Uncharacterized protein</fullName>
    </submittedName>
</protein>
<dbReference type="AlphaFoldDB" id="A0A839AAR5"/>